<keyword evidence="3" id="KW-1185">Reference proteome</keyword>
<dbReference type="EMBL" id="JABRWM010000006">
    <property type="protein sequence ID" value="NRF23190.1"/>
    <property type="molecule type" value="Genomic_DNA"/>
</dbReference>
<name>A0AA44ER60_9HYPH</name>
<gene>
    <name evidence="2" type="ORF">FOB26_29485</name>
</gene>
<sequence>MQDEIRIELEQLADRFVHNGHTAPDVLAAMKQALDELTTSYEEDPDPSDDPKQIDEPANDWPGA</sequence>
<comment type="caution">
    <text evidence="2">The sequence shown here is derived from an EMBL/GenBank/DDBJ whole genome shotgun (WGS) entry which is preliminary data.</text>
</comment>
<evidence type="ECO:0000256" key="1">
    <source>
        <dbReference type="SAM" id="MobiDB-lite"/>
    </source>
</evidence>
<dbReference type="AlphaFoldDB" id="A0AA44ER60"/>
<evidence type="ECO:0000313" key="3">
    <source>
        <dbReference type="Proteomes" id="UP001155820"/>
    </source>
</evidence>
<reference evidence="2" key="1">
    <citation type="submission" date="2019-07" db="EMBL/GenBank/DDBJ databases">
        <title>FDA dAtabase for Regulatory Grade micrObial Sequences (FDA-ARGOS): Supporting development and validation of Infectious Disease Dx tests.</title>
        <authorList>
            <person name="Bachman M."/>
            <person name="Young C."/>
            <person name="Tallon L."/>
            <person name="Sadzewicz L."/>
            <person name="Vavikolanu K."/>
            <person name="Mehta A."/>
            <person name="Aluvathingal J."/>
            <person name="Nadendla S."/>
            <person name="Nandy P."/>
            <person name="Geyer C."/>
            <person name="Yan Y."/>
            <person name="Sichtig H."/>
        </authorList>
    </citation>
    <scope>NUCLEOTIDE SEQUENCE</scope>
    <source>
        <strain evidence="2">FDAARGOS_618</strain>
    </source>
</reference>
<protein>
    <submittedName>
        <fullName evidence="2">Uncharacterized protein</fullName>
    </submittedName>
</protein>
<accession>A0AA44ER60</accession>
<proteinExistence type="predicted"/>
<dbReference type="Proteomes" id="UP001155820">
    <property type="component" value="Unassembled WGS sequence"/>
</dbReference>
<evidence type="ECO:0000313" key="2">
    <source>
        <dbReference type="EMBL" id="NRF23190.1"/>
    </source>
</evidence>
<feature type="region of interest" description="Disordered" evidence="1">
    <location>
        <begin position="39"/>
        <end position="64"/>
    </location>
</feature>
<organism evidence="2 3">
    <name type="scientific">Agrobacterium pusense</name>
    <dbReference type="NCBI Taxonomy" id="648995"/>
    <lineage>
        <taxon>Bacteria</taxon>
        <taxon>Pseudomonadati</taxon>
        <taxon>Pseudomonadota</taxon>
        <taxon>Alphaproteobacteria</taxon>
        <taxon>Hyphomicrobiales</taxon>
        <taxon>Rhizobiaceae</taxon>
        <taxon>Rhizobium/Agrobacterium group</taxon>
        <taxon>Agrobacterium</taxon>
    </lineage>
</organism>
<dbReference type="RefSeq" id="WP_172874281.1">
    <property type="nucleotide sequence ID" value="NZ_JABRWL010000006.1"/>
</dbReference>